<dbReference type="EMBL" id="JBHFNQ010000147">
    <property type="protein sequence ID" value="MFB2879086.1"/>
    <property type="molecule type" value="Genomic_DNA"/>
</dbReference>
<accession>A0ABV4X9Y8</accession>
<protein>
    <submittedName>
        <fullName evidence="1">DUF2993 domain-containing protein</fullName>
    </submittedName>
</protein>
<dbReference type="RefSeq" id="WP_413272136.1">
    <property type="nucleotide sequence ID" value="NZ_JBHFNQ010000147.1"/>
</dbReference>
<proteinExistence type="predicted"/>
<sequence length="247" mass="27735">MTEEKQPNLEEKLISAAIEMGLSNQLDSAKNLDVDVRTNLVDVVQGKAHSVSVSGQDLVVQKDIHLQEMEIQTNRIAINPLSMLFGEVELSHPTDASARIVLSEVDINRAFNSDYVRRKMQAFQLDVDGQIVSLEMQQMRIELRDVNTIVFNGSTILHEAGNQRSLNFQAVIHPGTIFEPLFMESFQCHPAPGISLQFAVALMQKFKELVFSPYFVMDGTAVRVQKMELEKGRLTIYTTAKITEIPS</sequence>
<dbReference type="Proteomes" id="UP001576774">
    <property type="component" value="Unassembled WGS sequence"/>
</dbReference>
<organism evidence="1 2">
    <name type="scientific">Floridaenema aerugineum BLCC-F46</name>
    <dbReference type="NCBI Taxonomy" id="3153654"/>
    <lineage>
        <taxon>Bacteria</taxon>
        <taxon>Bacillati</taxon>
        <taxon>Cyanobacteriota</taxon>
        <taxon>Cyanophyceae</taxon>
        <taxon>Oscillatoriophycideae</taxon>
        <taxon>Aerosakkonematales</taxon>
        <taxon>Aerosakkonemataceae</taxon>
        <taxon>Floridanema</taxon>
        <taxon>Floridanema aerugineum</taxon>
    </lineage>
</organism>
<keyword evidence="2" id="KW-1185">Reference proteome</keyword>
<evidence type="ECO:0000313" key="2">
    <source>
        <dbReference type="Proteomes" id="UP001576774"/>
    </source>
</evidence>
<name>A0ABV4X9Y8_9CYAN</name>
<evidence type="ECO:0000313" key="1">
    <source>
        <dbReference type="EMBL" id="MFB2879086.1"/>
    </source>
</evidence>
<reference evidence="1 2" key="1">
    <citation type="submission" date="2024-09" db="EMBL/GenBank/DDBJ databases">
        <title>Floridaenema gen nov. (Aerosakkonemataceae, Aerosakkonematales ord. nov., Cyanobacteria) from benthic tropical and subtropical fresh waters, with the description of four new species.</title>
        <authorList>
            <person name="Moretto J.A."/>
            <person name="Berthold D.E."/>
            <person name="Lefler F.W."/>
            <person name="Huang I.-S."/>
            <person name="Laughinghouse H. IV."/>
        </authorList>
    </citation>
    <scope>NUCLEOTIDE SEQUENCE [LARGE SCALE GENOMIC DNA]</scope>
    <source>
        <strain evidence="1 2">BLCC-F46</strain>
    </source>
</reference>
<dbReference type="Pfam" id="PF11209">
    <property type="entry name" value="LmeA"/>
    <property type="match status" value="1"/>
</dbReference>
<dbReference type="InterPro" id="IPR021373">
    <property type="entry name" value="DUF2993"/>
</dbReference>
<comment type="caution">
    <text evidence="1">The sequence shown here is derived from an EMBL/GenBank/DDBJ whole genome shotgun (WGS) entry which is preliminary data.</text>
</comment>
<gene>
    <name evidence="1" type="ORF">ACE1CC_19710</name>
</gene>